<feature type="transmembrane region" description="Helical" evidence="1">
    <location>
        <begin position="119"/>
        <end position="140"/>
    </location>
</feature>
<evidence type="ECO:0000313" key="3">
    <source>
        <dbReference type="Proteomes" id="UP000521017"/>
    </source>
</evidence>
<evidence type="ECO:0000313" key="2">
    <source>
        <dbReference type="EMBL" id="MBB6500830.1"/>
    </source>
</evidence>
<dbReference type="Proteomes" id="UP000521017">
    <property type="component" value="Unassembled WGS sequence"/>
</dbReference>
<evidence type="ECO:0000256" key="1">
    <source>
        <dbReference type="SAM" id="Phobius"/>
    </source>
</evidence>
<sequence>MSLLNYFKEITIGWELSLFLVVFCVWPISSYLIFHFDPLLFVDLDLSKLTLLSSAIASSFFVINTGASFLLTDPKDKDLKWGNAPDQFLSGTVLVGVGISLWVLSFGAIAALMDCTLQVVKFIMTGIEVAFLVIIGWSKVVEDKRFKRKNNSNHE</sequence>
<feature type="transmembrane region" description="Helical" evidence="1">
    <location>
        <begin position="12"/>
        <end position="34"/>
    </location>
</feature>
<dbReference type="RefSeq" id="WP_184626004.1">
    <property type="nucleotide sequence ID" value="NZ_JACHCC010000007.1"/>
</dbReference>
<comment type="caution">
    <text evidence="2">The sequence shown here is derived from an EMBL/GenBank/DDBJ whole genome shotgun (WGS) entry which is preliminary data.</text>
</comment>
<protein>
    <recommendedName>
        <fullName evidence="4">Transmembrane protein</fullName>
    </recommendedName>
</protein>
<gene>
    <name evidence="2" type="ORF">HDF25_002989</name>
</gene>
<name>A0A7X0J4D1_9SPHI</name>
<keyword evidence="1" id="KW-0812">Transmembrane</keyword>
<evidence type="ECO:0008006" key="4">
    <source>
        <dbReference type="Google" id="ProtNLM"/>
    </source>
</evidence>
<keyword evidence="1" id="KW-1133">Transmembrane helix</keyword>
<dbReference type="AlphaFoldDB" id="A0A7X0J4D1"/>
<feature type="transmembrane region" description="Helical" evidence="1">
    <location>
        <begin position="92"/>
        <end position="113"/>
    </location>
</feature>
<proteinExistence type="predicted"/>
<accession>A0A7X0J4D1</accession>
<keyword evidence="1" id="KW-0472">Membrane</keyword>
<organism evidence="2 3">
    <name type="scientific">Pedobacter cryoconitis</name>
    <dbReference type="NCBI Taxonomy" id="188932"/>
    <lineage>
        <taxon>Bacteria</taxon>
        <taxon>Pseudomonadati</taxon>
        <taxon>Bacteroidota</taxon>
        <taxon>Sphingobacteriia</taxon>
        <taxon>Sphingobacteriales</taxon>
        <taxon>Sphingobacteriaceae</taxon>
        <taxon>Pedobacter</taxon>
    </lineage>
</organism>
<dbReference type="EMBL" id="JACHCC010000007">
    <property type="protein sequence ID" value="MBB6500830.1"/>
    <property type="molecule type" value="Genomic_DNA"/>
</dbReference>
<feature type="transmembrane region" description="Helical" evidence="1">
    <location>
        <begin position="49"/>
        <end position="71"/>
    </location>
</feature>
<reference evidence="2 3" key="1">
    <citation type="submission" date="2020-08" db="EMBL/GenBank/DDBJ databases">
        <title>Genomic Encyclopedia of Type Strains, Phase IV (KMG-V): Genome sequencing to study the core and pangenomes of soil and plant-associated prokaryotes.</title>
        <authorList>
            <person name="Whitman W."/>
        </authorList>
    </citation>
    <scope>NUCLEOTIDE SEQUENCE [LARGE SCALE GENOMIC DNA]</scope>
    <source>
        <strain evidence="2 3">M2T3</strain>
    </source>
</reference>